<accession>A0AAV4R7L0</accession>
<reference evidence="1 2" key="1">
    <citation type="submission" date="2021-06" db="EMBL/GenBank/DDBJ databases">
        <title>Caerostris darwini draft genome.</title>
        <authorList>
            <person name="Kono N."/>
            <person name="Arakawa K."/>
        </authorList>
    </citation>
    <scope>NUCLEOTIDE SEQUENCE [LARGE SCALE GENOMIC DNA]</scope>
</reference>
<dbReference type="EMBL" id="BPLQ01005654">
    <property type="protein sequence ID" value="GIY16235.1"/>
    <property type="molecule type" value="Genomic_DNA"/>
</dbReference>
<sequence length="144" mass="16027">MLVNGISYTQNDSCWSTHDTAPNTAAFSRSPSKSLRNNFLNHTALLPRHTIIIWILPLLQSNGVCYLNLDSPAKYWSIIMSVMLYSSGYGENDHGNMRYAIWHHEVSNGCPSLSLCRLSSLGHRPAGFSAILNQCSKIRTSSLI</sequence>
<comment type="caution">
    <text evidence="1">The sequence shown here is derived from an EMBL/GenBank/DDBJ whole genome shotgun (WGS) entry which is preliminary data.</text>
</comment>
<gene>
    <name evidence="1" type="ORF">CDAR_249061</name>
</gene>
<proteinExistence type="predicted"/>
<dbReference type="AlphaFoldDB" id="A0AAV4R7L0"/>
<organism evidence="1 2">
    <name type="scientific">Caerostris darwini</name>
    <dbReference type="NCBI Taxonomy" id="1538125"/>
    <lineage>
        <taxon>Eukaryota</taxon>
        <taxon>Metazoa</taxon>
        <taxon>Ecdysozoa</taxon>
        <taxon>Arthropoda</taxon>
        <taxon>Chelicerata</taxon>
        <taxon>Arachnida</taxon>
        <taxon>Araneae</taxon>
        <taxon>Araneomorphae</taxon>
        <taxon>Entelegynae</taxon>
        <taxon>Araneoidea</taxon>
        <taxon>Araneidae</taxon>
        <taxon>Caerostris</taxon>
    </lineage>
</organism>
<evidence type="ECO:0000313" key="1">
    <source>
        <dbReference type="EMBL" id="GIY16235.1"/>
    </source>
</evidence>
<name>A0AAV4R7L0_9ARAC</name>
<keyword evidence="2" id="KW-1185">Reference proteome</keyword>
<evidence type="ECO:0000313" key="2">
    <source>
        <dbReference type="Proteomes" id="UP001054837"/>
    </source>
</evidence>
<dbReference type="Proteomes" id="UP001054837">
    <property type="component" value="Unassembled WGS sequence"/>
</dbReference>
<protein>
    <submittedName>
        <fullName evidence="1">Uncharacterized protein</fullName>
    </submittedName>
</protein>